<dbReference type="InterPro" id="IPR025529">
    <property type="entry name" value="DUF4416"/>
</dbReference>
<name>G7VAB2_THELD</name>
<evidence type="ECO:0000313" key="2">
    <source>
        <dbReference type="Proteomes" id="UP000005868"/>
    </source>
</evidence>
<evidence type="ECO:0008006" key="3">
    <source>
        <dbReference type="Google" id="ProtNLM"/>
    </source>
</evidence>
<evidence type="ECO:0000313" key="1">
    <source>
        <dbReference type="EMBL" id="AER66812.1"/>
    </source>
</evidence>
<dbReference type="KEGG" id="tli:Tlie_1079"/>
<dbReference type="STRING" id="580340.Tlie_1079"/>
<dbReference type="HOGENOM" id="CLU_114103_0_0_0"/>
<protein>
    <recommendedName>
        <fullName evidence="3">GTP-binding protein</fullName>
    </recommendedName>
</protein>
<accession>G7VAB2</accession>
<gene>
    <name evidence="1" type="ordered locus">Tlie_1079</name>
</gene>
<dbReference type="eggNOG" id="ENOG5032RQK">
    <property type="taxonomic scope" value="Bacteria"/>
</dbReference>
<dbReference type="Proteomes" id="UP000005868">
    <property type="component" value="Chromosome"/>
</dbReference>
<dbReference type="AlphaFoldDB" id="G7VAB2"/>
<reference evidence="1 2" key="2">
    <citation type="journal article" date="2012" name="Stand. Genomic Sci.">
        <title>Genome sequence of the moderately thermophilic, amino-acid-degrading and sulfur-reducing bacterium Thermovirga lienii type strain (Cas60314(T)).</title>
        <authorList>
            <person name="Goker M."/>
            <person name="Saunders E."/>
            <person name="Lapidus A."/>
            <person name="Nolan M."/>
            <person name="Lucas S."/>
            <person name="Hammon N."/>
            <person name="Deshpande S."/>
            <person name="Cheng J.F."/>
            <person name="Han C."/>
            <person name="Tapia R."/>
            <person name="Goodwin L.A."/>
            <person name="Pitluck S."/>
            <person name="Liolios K."/>
            <person name="Mavromatis K."/>
            <person name="Pagani I."/>
            <person name="Ivanova N."/>
            <person name="Mikhailova N."/>
            <person name="Pati A."/>
            <person name="Chen A."/>
            <person name="Palaniappan K."/>
            <person name="Land M."/>
            <person name="Chang Y.J."/>
            <person name="Jeffries C.D."/>
            <person name="Brambilla E.M."/>
            <person name="Rohde M."/>
            <person name="Spring S."/>
            <person name="Detter J.C."/>
            <person name="Woyke T."/>
            <person name="Bristow J."/>
            <person name="Eisen J.A."/>
            <person name="Markowitz V."/>
            <person name="Hugenholtz P."/>
            <person name="Kyrpides N.C."/>
            <person name="Klenk H.P."/>
        </authorList>
    </citation>
    <scope>NUCLEOTIDE SEQUENCE [LARGE SCALE GENOMIC DNA]</scope>
    <source>
        <strain evidence="2">ATCC BAA-1197 / DSM 17291 / Cas60314</strain>
    </source>
</reference>
<reference evidence="2" key="1">
    <citation type="submission" date="2011-10" db="EMBL/GenBank/DDBJ databases">
        <title>The complete genome of chromosome of Thermovirga lienii DSM 17291.</title>
        <authorList>
            <consortium name="US DOE Joint Genome Institute (JGI-PGF)"/>
            <person name="Lucas S."/>
            <person name="Copeland A."/>
            <person name="Lapidus A."/>
            <person name="Glavina del Rio T."/>
            <person name="Dalin E."/>
            <person name="Tice H."/>
            <person name="Bruce D."/>
            <person name="Goodwin L."/>
            <person name="Pitluck S."/>
            <person name="Peters L."/>
            <person name="Mikhailova N."/>
            <person name="Saunders E."/>
            <person name="Kyrpides N."/>
            <person name="Mavromatis K."/>
            <person name="Ivanova N."/>
            <person name="Last F.I."/>
            <person name="Brettin T."/>
            <person name="Detter J.C."/>
            <person name="Han C."/>
            <person name="Larimer F."/>
            <person name="Land M."/>
            <person name="Hauser L."/>
            <person name="Markowitz V."/>
            <person name="Cheng J.-F."/>
            <person name="Hugenholtz P."/>
            <person name="Woyke T."/>
            <person name="Wu D."/>
            <person name="Spring S."/>
            <person name="Schroeder M."/>
            <person name="Brambilla E.-M."/>
            <person name="Klenk H.-P."/>
            <person name="Eisen J.A."/>
        </authorList>
    </citation>
    <scope>NUCLEOTIDE SEQUENCE [LARGE SCALE GENOMIC DNA]</scope>
    <source>
        <strain evidence="2">ATCC BAA-1197 / DSM 17291 / Cas60314</strain>
    </source>
</reference>
<sequence length="171" mass="20036">MSYLVKLVVGVLYPDDEWLEWTKSCLKKEFGAVERTLRGIPFEYTDYYKDISPSLFKAFFSFTGLWAAENLADWKLFTCGIERASGKTRKINIDPGYVNGARLVLASTKDHAHRIYLRDGIFAEVTLRYRGKRWVPFDYTFPDFRSGLYDDFLSAVRNDWLQEIRSLKEDE</sequence>
<organism evidence="1 2">
    <name type="scientific">Thermovirga lienii (strain ATCC BAA-1197 / DSM 17291 / Cas60314)</name>
    <dbReference type="NCBI Taxonomy" id="580340"/>
    <lineage>
        <taxon>Bacteria</taxon>
        <taxon>Thermotogati</taxon>
        <taxon>Synergistota</taxon>
        <taxon>Synergistia</taxon>
        <taxon>Synergistales</taxon>
        <taxon>Thermovirgaceae</taxon>
        <taxon>Thermovirga</taxon>
    </lineage>
</organism>
<dbReference type="Pfam" id="PF14385">
    <property type="entry name" value="DUF4416"/>
    <property type="match status" value="1"/>
</dbReference>
<keyword evidence="2" id="KW-1185">Reference proteome</keyword>
<dbReference type="OrthoDB" id="9788989at2"/>
<dbReference type="EMBL" id="CP003096">
    <property type="protein sequence ID" value="AER66812.1"/>
    <property type="molecule type" value="Genomic_DNA"/>
</dbReference>
<proteinExistence type="predicted"/>